<dbReference type="FunFam" id="2.60.40.770:FF:000001">
    <property type="entry name" value="NPC intracellular cholesterol transporter 2"/>
    <property type="match status" value="1"/>
</dbReference>
<evidence type="ECO:0000313" key="6">
    <source>
        <dbReference type="EMBL" id="CAG9761856.1"/>
    </source>
</evidence>
<reference evidence="6" key="1">
    <citation type="submission" date="2022-01" db="EMBL/GenBank/DDBJ databases">
        <authorList>
            <person name="King R."/>
        </authorList>
    </citation>
    <scope>NUCLEOTIDE SEQUENCE</scope>
</reference>
<dbReference type="InterPro" id="IPR039670">
    <property type="entry name" value="NPC2-like"/>
</dbReference>
<name>A0A9N9ME55_9CUCU</name>
<keyword evidence="3" id="KW-0964">Secreted</keyword>
<sequence>MKWLVLVALTGFVAVCAATQVNQCPNGKIDKLQEKIKVGNCEKPPCRLRKNTKVPLTMKFIPEYNYKNLIQTVNANIMGIPFPFIGVDGTNACDKIYEEDEKTKNNCQFQKGKTYVFKDSIDVLQIYPRLKTVVHWSLTDSESGKDAICFEVPAKITN</sequence>
<dbReference type="SMART" id="SM00737">
    <property type="entry name" value="ML"/>
    <property type="match status" value="1"/>
</dbReference>
<dbReference type="Pfam" id="PF02221">
    <property type="entry name" value="E1_DerP2_DerF2"/>
    <property type="match status" value="1"/>
</dbReference>
<keyword evidence="4" id="KW-0732">Signal</keyword>
<keyword evidence="7" id="KW-1185">Reference proteome</keyword>
<dbReference type="OrthoDB" id="6332846at2759"/>
<dbReference type="AlphaFoldDB" id="A0A9N9ME55"/>
<evidence type="ECO:0000256" key="2">
    <source>
        <dbReference type="ARBA" id="ARBA00006370"/>
    </source>
</evidence>
<dbReference type="Gene3D" id="2.60.40.770">
    <property type="match status" value="1"/>
</dbReference>
<comment type="similarity">
    <text evidence="2">Belongs to the NPC2 family.</text>
</comment>
<dbReference type="SUPFAM" id="SSF81296">
    <property type="entry name" value="E set domains"/>
    <property type="match status" value="1"/>
</dbReference>
<evidence type="ECO:0000259" key="5">
    <source>
        <dbReference type="SMART" id="SM00737"/>
    </source>
</evidence>
<dbReference type="Proteomes" id="UP001152799">
    <property type="component" value="Chromosome 11"/>
</dbReference>
<dbReference type="PANTHER" id="PTHR11306:SF68">
    <property type="entry name" value="NPC INTRACELLULAR CHOLESTEROL TRANSPORTER 2"/>
    <property type="match status" value="1"/>
</dbReference>
<organism evidence="6 7">
    <name type="scientific">Ceutorhynchus assimilis</name>
    <name type="common">cabbage seed weevil</name>
    <dbReference type="NCBI Taxonomy" id="467358"/>
    <lineage>
        <taxon>Eukaryota</taxon>
        <taxon>Metazoa</taxon>
        <taxon>Ecdysozoa</taxon>
        <taxon>Arthropoda</taxon>
        <taxon>Hexapoda</taxon>
        <taxon>Insecta</taxon>
        <taxon>Pterygota</taxon>
        <taxon>Neoptera</taxon>
        <taxon>Endopterygota</taxon>
        <taxon>Coleoptera</taxon>
        <taxon>Polyphaga</taxon>
        <taxon>Cucujiformia</taxon>
        <taxon>Curculionidae</taxon>
        <taxon>Ceutorhynchinae</taxon>
        <taxon>Ceutorhynchus</taxon>
    </lineage>
</organism>
<dbReference type="InterPro" id="IPR003172">
    <property type="entry name" value="ML_dom"/>
</dbReference>
<evidence type="ECO:0000256" key="3">
    <source>
        <dbReference type="ARBA" id="ARBA00022525"/>
    </source>
</evidence>
<evidence type="ECO:0000313" key="7">
    <source>
        <dbReference type="Proteomes" id="UP001152799"/>
    </source>
</evidence>
<comment type="subcellular location">
    <subcellularLocation>
        <location evidence="1">Secreted</location>
    </subcellularLocation>
</comment>
<feature type="signal peptide" evidence="4">
    <location>
        <begin position="1"/>
        <end position="18"/>
    </location>
</feature>
<dbReference type="PANTHER" id="PTHR11306">
    <property type="entry name" value="NIEMANN PICK TYPE C2 PROTEIN NPC2-RELATED"/>
    <property type="match status" value="1"/>
</dbReference>
<feature type="domain" description="MD-2-related lipid-recognition" evidence="5">
    <location>
        <begin position="21"/>
        <end position="154"/>
    </location>
</feature>
<protein>
    <recommendedName>
        <fullName evidence="5">MD-2-related lipid-recognition domain-containing protein</fullName>
    </recommendedName>
</protein>
<evidence type="ECO:0000256" key="1">
    <source>
        <dbReference type="ARBA" id="ARBA00004613"/>
    </source>
</evidence>
<dbReference type="GO" id="GO:0032934">
    <property type="term" value="F:sterol binding"/>
    <property type="evidence" value="ECO:0007669"/>
    <property type="project" value="InterPro"/>
</dbReference>
<dbReference type="GO" id="GO:0015918">
    <property type="term" value="P:sterol transport"/>
    <property type="evidence" value="ECO:0007669"/>
    <property type="project" value="InterPro"/>
</dbReference>
<dbReference type="EMBL" id="OU892287">
    <property type="protein sequence ID" value="CAG9761856.1"/>
    <property type="molecule type" value="Genomic_DNA"/>
</dbReference>
<evidence type="ECO:0000256" key="4">
    <source>
        <dbReference type="SAM" id="SignalP"/>
    </source>
</evidence>
<feature type="chain" id="PRO_5040389276" description="MD-2-related lipid-recognition domain-containing protein" evidence="4">
    <location>
        <begin position="19"/>
        <end position="158"/>
    </location>
</feature>
<accession>A0A9N9ME55</accession>
<gene>
    <name evidence="6" type="ORF">CEUTPL_LOCUS2549</name>
</gene>
<dbReference type="GO" id="GO:0005576">
    <property type="term" value="C:extracellular region"/>
    <property type="evidence" value="ECO:0007669"/>
    <property type="project" value="UniProtKB-SubCell"/>
</dbReference>
<proteinExistence type="inferred from homology"/>
<dbReference type="InterPro" id="IPR014756">
    <property type="entry name" value="Ig_E-set"/>
</dbReference>